<dbReference type="Proteomes" id="UP001597111">
    <property type="component" value="Unassembled WGS sequence"/>
</dbReference>
<feature type="region of interest" description="Disordered" evidence="1">
    <location>
        <begin position="1"/>
        <end position="23"/>
    </location>
</feature>
<organism evidence="2 3">
    <name type="scientific">Halolamina salina</name>
    <dbReference type="NCBI Taxonomy" id="1220023"/>
    <lineage>
        <taxon>Archaea</taxon>
        <taxon>Methanobacteriati</taxon>
        <taxon>Methanobacteriota</taxon>
        <taxon>Stenosarchaea group</taxon>
        <taxon>Halobacteria</taxon>
        <taxon>Halobacteriales</taxon>
        <taxon>Haloferacaceae</taxon>
    </lineage>
</organism>
<gene>
    <name evidence="2" type="ORF">ACFR9S_15665</name>
</gene>
<dbReference type="EMBL" id="JBHUDH010000254">
    <property type="protein sequence ID" value="MFD1527716.1"/>
    <property type="molecule type" value="Genomic_DNA"/>
</dbReference>
<accession>A0ABD6BAY4</accession>
<dbReference type="RefSeq" id="WP_379730387.1">
    <property type="nucleotide sequence ID" value="NZ_JBHSWZ010000002.1"/>
</dbReference>
<evidence type="ECO:0000313" key="2">
    <source>
        <dbReference type="EMBL" id="MFD1527716.1"/>
    </source>
</evidence>
<evidence type="ECO:0000313" key="3">
    <source>
        <dbReference type="Proteomes" id="UP001597111"/>
    </source>
</evidence>
<proteinExistence type="predicted"/>
<name>A0ABD6BAY4_9EURY</name>
<comment type="caution">
    <text evidence="2">The sequence shown here is derived from an EMBL/GenBank/DDBJ whole genome shotgun (WGS) entry which is preliminary data.</text>
</comment>
<sequence length="453" mass="50689">MTDDPPAIVTDVSEVATSLEEQKNELQDFRMTITEYEDRVENMSESEQSAFYDSAENLLETVDDATTVDDVLELEGEVEAAIRTPLERVATESLEQFLDEVEPELTDSTKEELFEGLSDRIPEDLETIAETYQTLTPRVGDLPPHLRDSLATYVEQTPSGLLTPTRDIEPQVTKLEQRYEQLQRLDTVFDETSDWTPSITFSTTDRFYNDLDETIPVDRINSSLDTIQTKGETLSDAGLPVESLVTSELEEALSNASGDDIDSAITDIATQVTSLTERYESVDQHIETLDTFGTEEGLFEEEIDSLLAHHRELGIGPYDSLADLETSINELDADINQFIGTVQTRLKAQRNMVNTLESEEHDDLPELNIGAGGPILPVHVEENLFQALTDCKAHDEWIADQLDTSGQDVERDELLDIWVDLSEGEEVELTEEDKEAILALADRLPLSVVLRGN</sequence>
<dbReference type="AlphaFoldDB" id="A0ABD6BAY4"/>
<keyword evidence="3" id="KW-1185">Reference proteome</keyword>
<protein>
    <submittedName>
        <fullName evidence="2">Uncharacterized protein</fullName>
    </submittedName>
</protein>
<reference evidence="2 3" key="1">
    <citation type="journal article" date="2019" name="Int. J. Syst. Evol. Microbiol.">
        <title>The Global Catalogue of Microorganisms (GCM) 10K type strain sequencing project: providing services to taxonomists for standard genome sequencing and annotation.</title>
        <authorList>
            <consortium name="The Broad Institute Genomics Platform"/>
            <consortium name="The Broad Institute Genome Sequencing Center for Infectious Disease"/>
            <person name="Wu L."/>
            <person name="Ma J."/>
        </authorList>
    </citation>
    <scope>NUCLEOTIDE SEQUENCE [LARGE SCALE GENOMIC DNA]</scope>
    <source>
        <strain evidence="2 3">CGMCC 1.12285</strain>
    </source>
</reference>
<evidence type="ECO:0000256" key="1">
    <source>
        <dbReference type="SAM" id="MobiDB-lite"/>
    </source>
</evidence>